<evidence type="ECO:0000313" key="5">
    <source>
        <dbReference type="EMBL" id="QEL65298.1"/>
    </source>
</evidence>
<dbReference type="GO" id="GO:0016787">
    <property type="term" value="F:hydrolase activity"/>
    <property type="evidence" value="ECO:0007669"/>
    <property type="project" value="UniProtKB-KW"/>
</dbReference>
<keyword evidence="2" id="KW-0378">Hydrolase</keyword>
<dbReference type="PANTHER" id="PTHR43309:SF3">
    <property type="entry name" value="5-OXOPROLINASE SUBUNIT C"/>
    <property type="match status" value="1"/>
</dbReference>
<evidence type="ECO:0000256" key="2">
    <source>
        <dbReference type="ARBA" id="ARBA00022801"/>
    </source>
</evidence>
<dbReference type="Pfam" id="PF02626">
    <property type="entry name" value="CT_A_B"/>
    <property type="match status" value="1"/>
</dbReference>
<sequence>MSAVVAIVSPGALASVQDLGRHGYRRFGVPRAGTLAPDLLRIANRLVGNPDGSPAIEFFVGGLALAARDEPLQLGFAGNFAVEIVASDGAKRLLPAWRSVVLAPGEQARCGMIAGSRVGVVAVAGLAPPRLLGSASTYARAGLGQLLGAGDQLPATSVAPGTPCHWLPAPPAVAAPDTPIRLVLGPQDDHFSTAALVTLESVTYTVSREADRMGMRLDGPVLEHKPGMTEIASDGIVPGAIQVPGNGLPIVLLADGQTAGGYPKIATVISADLPRLAALPPGAPLRFSLIDLAGAALAARQAEAELLACLAAIEPLGPEGGIDLNALYTENLVSGMINAQAEEWKLLL</sequence>
<dbReference type="KEGG" id="otr:OTERR_18220"/>
<evidence type="ECO:0000259" key="4">
    <source>
        <dbReference type="SMART" id="SM00797"/>
    </source>
</evidence>
<proteinExistence type="predicted"/>
<dbReference type="InterPro" id="IPR029000">
    <property type="entry name" value="Cyclophilin-like_dom_sf"/>
</dbReference>
<keyword evidence="6" id="KW-1185">Reference proteome</keyword>
<feature type="domain" description="Carboxyltransferase" evidence="4">
    <location>
        <begin position="26"/>
        <end position="305"/>
    </location>
</feature>
<keyword evidence="1" id="KW-0547">Nucleotide-binding</keyword>
<evidence type="ECO:0000256" key="3">
    <source>
        <dbReference type="ARBA" id="ARBA00022840"/>
    </source>
</evidence>
<reference evidence="5 6" key="1">
    <citation type="submission" date="2017-07" db="EMBL/GenBank/DDBJ databases">
        <title>Complete genome sequence of Oryzomicrobium terrae TPP412.</title>
        <authorList>
            <person name="Chiu L.-W."/>
            <person name="Lo K.-J."/>
            <person name="Tsai Y.-M."/>
            <person name="Lin S.-S."/>
            <person name="Kuo C.-H."/>
            <person name="Liu C.-T."/>
        </authorList>
    </citation>
    <scope>NUCLEOTIDE SEQUENCE [LARGE SCALE GENOMIC DNA]</scope>
    <source>
        <strain evidence="5 6">TPP412</strain>
    </source>
</reference>
<keyword evidence="3" id="KW-0067">ATP-binding</keyword>
<dbReference type="Proteomes" id="UP000323671">
    <property type="component" value="Chromosome"/>
</dbReference>
<organism evidence="5 6">
    <name type="scientific">Oryzomicrobium terrae</name>
    <dbReference type="NCBI Taxonomy" id="1735038"/>
    <lineage>
        <taxon>Bacteria</taxon>
        <taxon>Pseudomonadati</taxon>
        <taxon>Pseudomonadota</taxon>
        <taxon>Betaproteobacteria</taxon>
        <taxon>Rhodocyclales</taxon>
        <taxon>Rhodocyclaceae</taxon>
        <taxon>Oryzomicrobium</taxon>
    </lineage>
</organism>
<dbReference type="RefSeq" id="WP_149425582.1">
    <property type="nucleotide sequence ID" value="NZ_CP022579.1"/>
</dbReference>
<evidence type="ECO:0000256" key="1">
    <source>
        <dbReference type="ARBA" id="ARBA00022741"/>
    </source>
</evidence>
<dbReference type="PANTHER" id="PTHR43309">
    <property type="entry name" value="5-OXOPROLINASE SUBUNIT C"/>
    <property type="match status" value="1"/>
</dbReference>
<dbReference type="EMBL" id="CP022579">
    <property type="protein sequence ID" value="QEL65298.1"/>
    <property type="molecule type" value="Genomic_DNA"/>
</dbReference>
<dbReference type="AlphaFoldDB" id="A0A5C1EAJ6"/>
<dbReference type="InterPro" id="IPR052708">
    <property type="entry name" value="PxpC"/>
</dbReference>
<dbReference type="InterPro" id="IPR003778">
    <property type="entry name" value="CT_A_B"/>
</dbReference>
<gene>
    <name evidence="5" type="ORF">OTERR_18220</name>
</gene>
<dbReference type="SUPFAM" id="SSF50891">
    <property type="entry name" value="Cyclophilin-like"/>
    <property type="match status" value="1"/>
</dbReference>
<accession>A0A5C1EAJ6</accession>
<protein>
    <recommendedName>
        <fullName evidence="4">Carboxyltransferase domain-containing protein</fullName>
    </recommendedName>
</protein>
<name>A0A5C1EAJ6_9RHOO</name>
<dbReference type="SMART" id="SM00797">
    <property type="entry name" value="AHS2"/>
    <property type="match status" value="1"/>
</dbReference>
<dbReference type="Gene3D" id="2.40.100.10">
    <property type="entry name" value="Cyclophilin-like"/>
    <property type="match status" value="1"/>
</dbReference>
<evidence type="ECO:0000313" key="6">
    <source>
        <dbReference type="Proteomes" id="UP000323671"/>
    </source>
</evidence>
<dbReference type="GO" id="GO:0005524">
    <property type="term" value="F:ATP binding"/>
    <property type="evidence" value="ECO:0007669"/>
    <property type="project" value="UniProtKB-KW"/>
</dbReference>